<reference evidence="5" key="1">
    <citation type="journal article" date="2014" name="Environ. Microbiol.">
        <title>Comparative genomics of the marine bacterial genus Glaciecola reveals the high degree of genomic diversity and genomic characteristic for cold adaptation.</title>
        <authorList>
            <person name="Qin Q.L."/>
            <person name="Xie B.B."/>
            <person name="Yu Y."/>
            <person name="Shu Y.L."/>
            <person name="Rong J.C."/>
            <person name="Zhang Y.J."/>
            <person name="Zhao D.L."/>
            <person name="Chen X.L."/>
            <person name="Zhang X.Y."/>
            <person name="Chen B."/>
            <person name="Zhou B.C."/>
            <person name="Zhang Y.Z."/>
        </authorList>
    </citation>
    <scope>NUCLEOTIDE SEQUENCE [LARGE SCALE GENOMIC DNA]</scope>
    <source>
        <strain evidence="5">ACAM 615</strain>
    </source>
</reference>
<gene>
    <name evidence="4" type="ORF">GPAL_1700</name>
</gene>
<feature type="domain" description="HPt" evidence="3">
    <location>
        <begin position="20"/>
        <end position="115"/>
    </location>
</feature>
<dbReference type="InterPro" id="IPR036641">
    <property type="entry name" value="HPT_dom_sf"/>
</dbReference>
<evidence type="ECO:0000313" key="4">
    <source>
        <dbReference type="EMBL" id="GAC28563.1"/>
    </source>
</evidence>
<dbReference type="RefSeq" id="WP_006010819.1">
    <property type="nucleotide sequence ID" value="NZ_BAEQ01000025.1"/>
</dbReference>
<organism evidence="4 5">
    <name type="scientific">Brumicola pallidula DSM 14239 = ACAM 615</name>
    <dbReference type="NCBI Taxonomy" id="1121922"/>
    <lineage>
        <taxon>Bacteria</taxon>
        <taxon>Pseudomonadati</taxon>
        <taxon>Pseudomonadota</taxon>
        <taxon>Gammaproteobacteria</taxon>
        <taxon>Alteromonadales</taxon>
        <taxon>Alteromonadaceae</taxon>
        <taxon>Brumicola</taxon>
    </lineage>
</organism>
<dbReference type="AlphaFoldDB" id="K6ZI43"/>
<dbReference type="EMBL" id="BAEQ01000025">
    <property type="protein sequence ID" value="GAC28563.1"/>
    <property type="molecule type" value="Genomic_DNA"/>
</dbReference>
<dbReference type="OrthoDB" id="6386737at2"/>
<sequence>MSTNLPILNYDFALNQLGGNEALLSKMLGRFVDEFANVPAEIISLVQAHDIKNAKMKVHTVKGISGNIGLQALFDCATRFDVELRSGEASAAILEEFSKLIDNTCLEIQQMEHKEPPELQLTASTLPPEKCKSDLIVRLKRNEFIDDDTLLNLIAGLRLTESDAKHLIQLIEELQYPQAITKIEENT</sequence>
<dbReference type="Gene3D" id="1.20.120.160">
    <property type="entry name" value="HPT domain"/>
    <property type="match status" value="1"/>
</dbReference>
<name>K6ZI43_9ALTE</name>
<dbReference type="GO" id="GO:0004672">
    <property type="term" value="F:protein kinase activity"/>
    <property type="evidence" value="ECO:0007669"/>
    <property type="project" value="UniProtKB-ARBA"/>
</dbReference>
<accession>K6ZI43</accession>
<feature type="modified residue" description="Phosphohistidine" evidence="2">
    <location>
        <position position="59"/>
    </location>
</feature>
<evidence type="ECO:0000256" key="1">
    <source>
        <dbReference type="ARBA" id="ARBA00023012"/>
    </source>
</evidence>
<dbReference type="InterPro" id="IPR008207">
    <property type="entry name" value="Sig_transdc_His_kin_Hpt_dom"/>
</dbReference>
<dbReference type="GO" id="GO:0000160">
    <property type="term" value="P:phosphorelay signal transduction system"/>
    <property type="evidence" value="ECO:0007669"/>
    <property type="project" value="UniProtKB-KW"/>
</dbReference>
<comment type="caution">
    <text evidence="4">The sequence shown here is derived from an EMBL/GenBank/DDBJ whole genome shotgun (WGS) entry which is preliminary data.</text>
</comment>
<dbReference type="Pfam" id="PF01627">
    <property type="entry name" value="Hpt"/>
    <property type="match status" value="1"/>
</dbReference>
<dbReference type="SUPFAM" id="SSF47226">
    <property type="entry name" value="Histidine-containing phosphotransfer domain, HPT domain"/>
    <property type="match status" value="1"/>
</dbReference>
<evidence type="ECO:0000259" key="3">
    <source>
        <dbReference type="PROSITE" id="PS50894"/>
    </source>
</evidence>
<keyword evidence="5" id="KW-1185">Reference proteome</keyword>
<dbReference type="PROSITE" id="PS50894">
    <property type="entry name" value="HPT"/>
    <property type="match status" value="1"/>
</dbReference>
<protein>
    <recommendedName>
        <fullName evidence="3">HPt domain-containing protein</fullName>
    </recommendedName>
</protein>
<evidence type="ECO:0000256" key="2">
    <source>
        <dbReference type="PROSITE-ProRule" id="PRU00110"/>
    </source>
</evidence>
<keyword evidence="1" id="KW-0902">Two-component regulatory system</keyword>
<dbReference type="STRING" id="1121922.GCA_000428905_00963"/>
<keyword evidence="2" id="KW-0597">Phosphoprotein</keyword>
<evidence type="ECO:0000313" key="5">
    <source>
        <dbReference type="Proteomes" id="UP000006251"/>
    </source>
</evidence>
<proteinExistence type="predicted"/>
<dbReference type="Proteomes" id="UP000006251">
    <property type="component" value="Unassembled WGS sequence"/>
</dbReference>